<dbReference type="SUPFAM" id="SSF54695">
    <property type="entry name" value="POZ domain"/>
    <property type="match status" value="1"/>
</dbReference>
<keyword evidence="1" id="KW-0880">Kelch repeat</keyword>
<dbReference type="InterPro" id="IPR006652">
    <property type="entry name" value="Kelch_1"/>
</dbReference>
<evidence type="ECO:0000313" key="5">
    <source>
        <dbReference type="EMBL" id="GCC22113.1"/>
    </source>
</evidence>
<dbReference type="OrthoDB" id="10027872at2759"/>
<dbReference type="SUPFAM" id="SSF117281">
    <property type="entry name" value="Kelch motif"/>
    <property type="match status" value="1"/>
</dbReference>
<evidence type="ECO:0000256" key="2">
    <source>
        <dbReference type="ARBA" id="ARBA00022737"/>
    </source>
</evidence>
<dbReference type="STRING" id="137246.A0A401RVG5"/>
<feature type="domain" description="BTB" evidence="4">
    <location>
        <begin position="36"/>
        <end position="103"/>
    </location>
</feature>
<dbReference type="SMART" id="SM00875">
    <property type="entry name" value="BACK"/>
    <property type="match status" value="1"/>
</dbReference>
<dbReference type="SMART" id="SM00225">
    <property type="entry name" value="BTB"/>
    <property type="match status" value="1"/>
</dbReference>
<dbReference type="InterPro" id="IPR017096">
    <property type="entry name" value="BTB-kelch_protein"/>
</dbReference>
<dbReference type="AlphaFoldDB" id="A0A401RVG5"/>
<organism evidence="5 6">
    <name type="scientific">Chiloscyllium punctatum</name>
    <name type="common">Brownbanded bambooshark</name>
    <name type="synonym">Hemiscyllium punctatum</name>
    <dbReference type="NCBI Taxonomy" id="137246"/>
    <lineage>
        <taxon>Eukaryota</taxon>
        <taxon>Metazoa</taxon>
        <taxon>Chordata</taxon>
        <taxon>Craniata</taxon>
        <taxon>Vertebrata</taxon>
        <taxon>Chondrichthyes</taxon>
        <taxon>Elasmobranchii</taxon>
        <taxon>Galeomorphii</taxon>
        <taxon>Galeoidea</taxon>
        <taxon>Orectolobiformes</taxon>
        <taxon>Hemiscylliidae</taxon>
        <taxon>Chiloscyllium</taxon>
    </lineage>
</organism>
<dbReference type="InterPro" id="IPR011705">
    <property type="entry name" value="BACK"/>
</dbReference>
<dbReference type="InterPro" id="IPR000210">
    <property type="entry name" value="BTB/POZ_dom"/>
</dbReference>
<evidence type="ECO:0000256" key="1">
    <source>
        <dbReference type="ARBA" id="ARBA00022441"/>
    </source>
</evidence>
<reference evidence="5 6" key="1">
    <citation type="journal article" date="2018" name="Nat. Ecol. Evol.">
        <title>Shark genomes provide insights into elasmobranch evolution and the origin of vertebrates.</title>
        <authorList>
            <person name="Hara Y"/>
            <person name="Yamaguchi K"/>
            <person name="Onimaru K"/>
            <person name="Kadota M"/>
            <person name="Koyanagi M"/>
            <person name="Keeley SD"/>
            <person name="Tatsumi K"/>
            <person name="Tanaka K"/>
            <person name="Motone F"/>
            <person name="Kageyama Y"/>
            <person name="Nozu R"/>
            <person name="Adachi N"/>
            <person name="Nishimura O"/>
            <person name="Nakagawa R"/>
            <person name="Tanegashima C"/>
            <person name="Kiyatake I"/>
            <person name="Matsumoto R"/>
            <person name="Murakumo K"/>
            <person name="Nishida K"/>
            <person name="Terakita A"/>
            <person name="Kuratani S"/>
            <person name="Sato K"/>
            <person name="Hyodo S Kuraku.S."/>
        </authorList>
    </citation>
    <scope>NUCLEOTIDE SEQUENCE [LARGE SCALE GENOMIC DNA]</scope>
</reference>
<dbReference type="Proteomes" id="UP000287033">
    <property type="component" value="Unassembled WGS sequence"/>
</dbReference>
<keyword evidence="6" id="KW-1185">Reference proteome</keyword>
<dbReference type="InterPro" id="IPR015915">
    <property type="entry name" value="Kelch-typ_b-propeller"/>
</dbReference>
<name>A0A401RVG5_CHIPU</name>
<dbReference type="PANTHER" id="PTHR45632:SF8">
    <property type="entry name" value="KELCH-LIKE PROTEIN 34"/>
    <property type="match status" value="1"/>
</dbReference>
<feature type="region of interest" description="Disordered" evidence="3">
    <location>
        <begin position="396"/>
        <end position="415"/>
    </location>
</feature>
<proteinExistence type="predicted"/>
<dbReference type="PANTHER" id="PTHR45632">
    <property type="entry name" value="LD33804P"/>
    <property type="match status" value="1"/>
</dbReference>
<dbReference type="InterPro" id="IPR011333">
    <property type="entry name" value="SKP1/BTB/POZ_sf"/>
</dbReference>
<dbReference type="Gene3D" id="1.25.40.420">
    <property type="match status" value="1"/>
</dbReference>
<dbReference type="SMART" id="SM00612">
    <property type="entry name" value="Kelch"/>
    <property type="match status" value="4"/>
</dbReference>
<dbReference type="PROSITE" id="PS50097">
    <property type="entry name" value="BTB"/>
    <property type="match status" value="1"/>
</dbReference>
<dbReference type="Pfam" id="PF07707">
    <property type="entry name" value="BACK"/>
    <property type="match status" value="1"/>
</dbReference>
<dbReference type="EMBL" id="BEZZ01000006">
    <property type="protein sequence ID" value="GCC22113.1"/>
    <property type="molecule type" value="Genomic_DNA"/>
</dbReference>
<dbReference type="Pfam" id="PF00651">
    <property type="entry name" value="BTB"/>
    <property type="match status" value="1"/>
</dbReference>
<gene>
    <name evidence="5" type="ORF">chiPu_0000498</name>
</gene>
<accession>A0A401RVG5</accession>
<keyword evidence="2" id="KW-0677">Repeat</keyword>
<dbReference type="Gene3D" id="3.30.710.10">
    <property type="entry name" value="Potassium Channel Kv1.1, Chain A"/>
    <property type="match status" value="1"/>
</dbReference>
<protein>
    <recommendedName>
        <fullName evidence="4">BTB domain-containing protein</fullName>
    </recommendedName>
</protein>
<evidence type="ECO:0000259" key="4">
    <source>
        <dbReference type="PROSITE" id="PS50097"/>
    </source>
</evidence>
<dbReference type="Pfam" id="PF01344">
    <property type="entry name" value="Kelch_1"/>
    <property type="match status" value="1"/>
</dbReference>
<dbReference type="Gene3D" id="2.120.10.80">
    <property type="entry name" value="Kelch-type beta propeller"/>
    <property type="match status" value="1"/>
</dbReference>
<comment type="caution">
    <text evidence="5">The sequence shown here is derived from an EMBL/GenBank/DDBJ whole genome shotgun (WGS) entry which is preliminary data.</text>
</comment>
<dbReference type="OMA" id="RNVVGYD"/>
<evidence type="ECO:0000256" key="3">
    <source>
        <dbReference type="SAM" id="MobiDB-lite"/>
    </source>
</evidence>
<sequence>MSSGEQAASYFLALSPTHGESVLSRYQSLRQERLLCDIVLVAEGSEFAAHRSLLACASDYFRGMFREYTRESKAGVVHLPAVSAGGLRRVLDFIYNACLPLSPESLPQTLETARYLQVPGAVQLCSRYLVSSLSPGGCCRAANVAARFALPDAQRQAERYIASRLRRLLLEEGAEASGLLELNGDSLRAVLECDAELDGVPEGELLRLLLAWLGRDERRWEAHARRLLPALRYCLLAPAELGRLRAEPRLDPAARRLVSAALDYHRDEAAQPARQSHQSTLRGRRRQLLAVGGLLLQPPAGPGDGAVDRLWALTASTGEWRPLGRCPRLQHHCVCVLAGFLFVLGGEELGDRASVTGRVRRYDPRFGRWSPVSAMASPRAQFACCVLGGRILALGGRGGSSRSRSRSPPQAEASLPTAELYDPSSGAWQAAAPLPVAVHGHACAVHQEGRTVYVSGGRHGDQAESSPDMFSYREEGTTTGGQWASCPPMSIARFGHQMAAVGQRLYSFVGTYEPFCDIECYEPRLRQWRRLRPLLGFDRSCYGLAVLGARVYLVGGKRWHGSREVPAPDAVLYDTRTDSWSEAGELPLPLCGTQCAVLQLLDPPPPEQEPDTGEAPW</sequence>
<dbReference type="PIRSF" id="PIRSF037037">
    <property type="entry name" value="Kelch-like_protein_gigaxonin"/>
    <property type="match status" value="1"/>
</dbReference>
<evidence type="ECO:0000313" key="6">
    <source>
        <dbReference type="Proteomes" id="UP000287033"/>
    </source>
</evidence>